<keyword evidence="6" id="KW-1185">Reference proteome</keyword>
<dbReference type="OrthoDB" id="2019504at2759"/>
<gene>
    <name evidence="5" type="ORF">PIIN_08100</name>
</gene>
<sequence length="263" mass="29730">MLLVPSAPKASFHFLKGFWEAMVREWSGLDYLRIDKYYMLVRKFVNGSFRLLAREMWTVDAMDEYTRIISGNKGPLYPEDRKIPTGLGYHLADIYNEELNKVVGSDDSSPPVPLVPLFTPFFKLNALTPSPTTYNRFQSALYSPMFAALLAHSAPEGAVVNYRSTTNTVTLAPRDSDGGRRKRARIEPPELPLKALCHNACLEAHKGDAEEAEKPLSPKELRKGLLKAMFDVASAEDTKEVSRKRMYRLWREATEQAETPGED</sequence>
<comment type="similarity">
    <text evidence="2">Belongs to the RRP1 family.</text>
</comment>
<evidence type="ECO:0000256" key="3">
    <source>
        <dbReference type="ARBA" id="ARBA00022552"/>
    </source>
</evidence>
<protein>
    <submittedName>
        <fullName evidence="5">Related to RRP1-involved in processing rRNA species to mature rRNAs</fullName>
    </submittedName>
</protein>
<dbReference type="EMBL" id="CAFZ01000283">
    <property type="protein sequence ID" value="CCA74146.1"/>
    <property type="molecule type" value="Genomic_DNA"/>
</dbReference>
<accession>G4TS53</accession>
<dbReference type="GO" id="GO:0030688">
    <property type="term" value="C:preribosome, small subunit precursor"/>
    <property type="evidence" value="ECO:0007669"/>
    <property type="project" value="InterPro"/>
</dbReference>
<organism evidence="5 6">
    <name type="scientific">Serendipita indica (strain DSM 11827)</name>
    <name type="common">Root endophyte fungus</name>
    <name type="synonym">Piriformospora indica</name>
    <dbReference type="NCBI Taxonomy" id="1109443"/>
    <lineage>
        <taxon>Eukaryota</taxon>
        <taxon>Fungi</taxon>
        <taxon>Dikarya</taxon>
        <taxon>Basidiomycota</taxon>
        <taxon>Agaricomycotina</taxon>
        <taxon>Agaricomycetes</taxon>
        <taxon>Sebacinales</taxon>
        <taxon>Serendipitaceae</taxon>
        <taxon>Serendipita</taxon>
    </lineage>
</organism>
<dbReference type="GO" id="GO:0006364">
    <property type="term" value="P:rRNA processing"/>
    <property type="evidence" value="ECO:0007669"/>
    <property type="project" value="UniProtKB-KW"/>
</dbReference>
<dbReference type="Proteomes" id="UP000007148">
    <property type="component" value="Unassembled WGS sequence"/>
</dbReference>
<dbReference type="AlphaFoldDB" id="G4TS53"/>
<evidence type="ECO:0000313" key="5">
    <source>
        <dbReference type="EMBL" id="CCA74146.1"/>
    </source>
</evidence>
<dbReference type="GO" id="GO:0005634">
    <property type="term" value="C:nucleus"/>
    <property type="evidence" value="ECO:0007669"/>
    <property type="project" value="UniProtKB-SubCell"/>
</dbReference>
<dbReference type="InterPro" id="IPR010301">
    <property type="entry name" value="RRP1"/>
</dbReference>
<evidence type="ECO:0000256" key="1">
    <source>
        <dbReference type="ARBA" id="ARBA00004123"/>
    </source>
</evidence>
<evidence type="ECO:0000313" key="6">
    <source>
        <dbReference type="Proteomes" id="UP000007148"/>
    </source>
</evidence>
<name>G4TS53_SERID</name>
<dbReference type="Pfam" id="PF05997">
    <property type="entry name" value="Nop52"/>
    <property type="match status" value="1"/>
</dbReference>
<keyword evidence="4" id="KW-0539">Nucleus</keyword>
<dbReference type="HOGENOM" id="CLU_022876_1_0_1"/>
<reference evidence="5 6" key="1">
    <citation type="journal article" date="2011" name="PLoS Pathog.">
        <title>Endophytic Life Strategies Decoded by Genome and Transcriptome Analyses of the Mutualistic Root Symbiont Piriformospora indica.</title>
        <authorList>
            <person name="Zuccaro A."/>
            <person name="Lahrmann U."/>
            <person name="Guldener U."/>
            <person name="Langen G."/>
            <person name="Pfiffi S."/>
            <person name="Biedenkopf D."/>
            <person name="Wong P."/>
            <person name="Samans B."/>
            <person name="Grimm C."/>
            <person name="Basiewicz M."/>
            <person name="Murat C."/>
            <person name="Martin F."/>
            <person name="Kogel K.H."/>
        </authorList>
    </citation>
    <scope>NUCLEOTIDE SEQUENCE [LARGE SCALE GENOMIC DNA]</scope>
    <source>
        <strain evidence="5 6">DSM 11827</strain>
    </source>
</reference>
<comment type="caution">
    <text evidence="5">The sequence shown here is derived from an EMBL/GenBank/DDBJ whole genome shotgun (WGS) entry which is preliminary data.</text>
</comment>
<comment type="subcellular location">
    <subcellularLocation>
        <location evidence="1">Nucleus</location>
    </subcellularLocation>
</comment>
<evidence type="ECO:0000256" key="2">
    <source>
        <dbReference type="ARBA" id="ARBA00006374"/>
    </source>
</evidence>
<dbReference type="STRING" id="1109443.G4TS53"/>
<keyword evidence="3" id="KW-0698">rRNA processing</keyword>
<dbReference type="PANTHER" id="PTHR13026">
    <property type="entry name" value="NNP-1 PROTEIN NOVEL NUCLEAR PROTEIN 1 NOP52"/>
    <property type="match status" value="1"/>
</dbReference>
<proteinExistence type="inferred from homology"/>
<dbReference type="PANTHER" id="PTHR13026:SF0">
    <property type="entry name" value="RIBOSOMAL RNA PROCESSING 1B"/>
    <property type="match status" value="1"/>
</dbReference>
<dbReference type="InParanoid" id="G4TS53"/>
<dbReference type="eggNOG" id="KOG3911">
    <property type="taxonomic scope" value="Eukaryota"/>
</dbReference>
<evidence type="ECO:0000256" key="4">
    <source>
        <dbReference type="ARBA" id="ARBA00023242"/>
    </source>
</evidence>